<accession>A0ABP8KAD5</accession>
<keyword evidence="3" id="KW-0998">Cell outer membrane</keyword>
<keyword evidence="7" id="KW-1185">Reference proteome</keyword>
<proteinExistence type="predicted"/>
<dbReference type="Pfam" id="PF13715">
    <property type="entry name" value="CarbopepD_reg_2"/>
    <property type="match status" value="1"/>
</dbReference>
<evidence type="ECO:0000256" key="2">
    <source>
        <dbReference type="ARBA" id="ARBA00023136"/>
    </source>
</evidence>
<dbReference type="Gene3D" id="2.170.130.10">
    <property type="entry name" value="TonB-dependent receptor, plug domain"/>
    <property type="match status" value="1"/>
</dbReference>
<protein>
    <submittedName>
        <fullName evidence="6">TonB-dependent receptor</fullName>
    </submittedName>
</protein>
<evidence type="ECO:0000256" key="3">
    <source>
        <dbReference type="ARBA" id="ARBA00023237"/>
    </source>
</evidence>
<dbReference type="InterPro" id="IPR037066">
    <property type="entry name" value="Plug_dom_sf"/>
</dbReference>
<dbReference type="InterPro" id="IPR008969">
    <property type="entry name" value="CarboxyPept-like_regulatory"/>
</dbReference>
<evidence type="ECO:0000259" key="5">
    <source>
        <dbReference type="Pfam" id="PF07715"/>
    </source>
</evidence>
<evidence type="ECO:0000256" key="1">
    <source>
        <dbReference type="ARBA" id="ARBA00004442"/>
    </source>
</evidence>
<dbReference type="RefSeq" id="WP_345266344.1">
    <property type="nucleotide sequence ID" value="NZ_BAABHB010000003.1"/>
</dbReference>
<dbReference type="Gene3D" id="2.60.40.1120">
    <property type="entry name" value="Carboxypeptidase-like, regulatory domain"/>
    <property type="match status" value="1"/>
</dbReference>
<sequence>MKTLLIVLLSLFCRFVWAQTTLTGQVTDRKGVPLPGANVFIKGTYDGGSTDTTGRYRFRTDQGDTATVTVSYVGYESFEQAIRLTQPVTQLNIRLAEVSNMLNTVVITAGAFEASDEKRITILKPLDIVTTASGGADIFSVMQLLPGASRVGEQEGLFVRGGSAAETNTIIDGMVVQNPFYSGGPNMAQRSRFSPFLFKGTSFSTGGYSAQYGQALSSVLLLNTQDKLPESVGANVSVNLAGVAATAYAGDKLAVTGFYNNLKPLFALVPQNVNWLHIPETGGGSLTFRQPVGKHGLLKHYTNLDGRYMAMQFGDFSADYALNTYRVRATNLFSTTTYQTSWDEGNWLLLSGISYSRNNERIGIDSLGVQRHEQRTQARLVLTRILSDKVSLLGGGEVNQYRYSDRYDVWIRTLTDYYSALFTEAEVYFTRQLAVRLGVRGEHSSVLGRFNMAPRLSMAYKTGMYSQVALAAGQFYQTPENRYLLTRQPLRFEQARHLILNYQLIRNNRTFRIEGYYKNYAQLVREYANGPFDPNRYRYPTGPIDNSGHGYAQGIEVFWRDKKTLRYADYWVSYSYLDTKRLFANYPTPAMPTFASRHNLNIVYKHYIPALKTNLSATYAYTAGRPYYNPQGERFLADRTPAFSSVGLSASYITRLAGNFLVIYASVDNLLGTRNIFGYRYSADGGQKFPIIPPVYRSFFVGFSLNIGQKMALPDEAR</sequence>
<reference evidence="7" key="1">
    <citation type="journal article" date="2019" name="Int. J. Syst. Evol. Microbiol.">
        <title>The Global Catalogue of Microorganisms (GCM) 10K type strain sequencing project: providing services to taxonomists for standard genome sequencing and annotation.</title>
        <authorList>
            <consortium name="The Broad Institute Genomics Platform"/>
            <consortium name="The Broad Institute Genome Sequencing Center for Infectious Disease"/>
            <person name="Wu L."/>
            <person name="Ma J."/>
        </authorList>
    </citation>
    <scope>NUCLEOTIDE SEQUENCE [LARGE SCALE GENOMIC DNA]</scope>
    <source>
        <strain evidence="7">JCM 17925</strain>
    </source>
</reference>
<feature type="chain" id="PRO_5045785503" evidence="4">
    <location>
        <begin position="19"/>
        <end position="718"/>
    </location>
</feature>
<keyword evidence="2" id="KW-0472">Membrane</keyword>
<feature type="signal peptide" evidence="4">
    <location>
        <begin position="1"/>
        <end position="18"/>
    </location>
</feature>
<gene>
    <name evidence="6" type="ORF">GCM10023187_18910</name>
</gene>
<evidence type="ECO:0000256" key="4">
    <source>
        <dbReference type="SAM" id="SignalP"/>
    </source>
</evidence>
<dbReference type="Pfam" id="PF07715">
    <property type="entry name" value="Plug"/>
    <property type="match status" value="1"/>
</dbReference>
<dbReference type="Proteomes" id="UP001500936">
    <property type="component" value="Unassembled WGS sequence"/>
</dbReference>
<dbReference type="InterPro" id="IPR012910">
    <property type="entry name" value="Plug_dom"/>
</dbReference>
<organism evidence="6 7">
    <name type="scientific">Nibrella viscosa</name>
    <dbReference type="NCBI Taxonomy" id="1084524"/>
    <lineage>
        <taxon>Bacteria</taxon>
        <taxon>Pseudomonadati</taxon>
        <taxon>Bacteroidota</taxon>
        <taxon>Cytophagia</taxon>
        <taxon>Cytophagales</taxon>
        <taxon>Spirosomataceae</taxon>
        <taxon>Nibrella</taxon>
    </lineage>
</organism>
<keyword evidence="4" id="KW-0732">Signal</keyword>
<dbReference type="EMBL" id="BAABHB010000003">
    <property type="protein sequence ID" value="GAA4403132.1"/>
    <property type="molecule type" value="Genomic_DNA"/>
</dbReference>
<feature type="domain" description="TonB-dependent receptor plug" evidence="5">
    <location>
        <begin position="134"/>
        <end position="214"/>
    </location>
</feature>
<dbReference type="InterPro" id="IPR036942">
    <property type="entry name" value="Beta-barrel_TonB_sf"/>
</dbReference>
<keyword evidence="6" id="KW-0675">Receptor</keyword>
<comment type="caution">
    <text evidence="6">The sequence shown here is derived from an EMBL/GenBank/DDBJ whole genome shotgun (WGS) entry which is preliminary data.</text>
</comment>
<dbReference type="SUPFAM" id="SSF56935">
    <property type="entry name" value="Porins"/>
    <property type="match status" value="1"/>
</dbReference>
<dbReference type="SUPFAM" id="SSF49464">
    <property type="entry name" value="Carboxypeptidase regulatory domain-like"/>
    <property type="match status" value="1"/>
</dbReference>
<evidence type="ECO:0000313" key="6">
    <source>
        <dbReference type="EMBL" id="GAA4403132.1"/>
    </source>
</evidence>
<dbReference type="Gene3D" id="2.40.170.20">
    <property type="entry name" value="TonB-dependent receptor, beta-barrel domain"/>
    <property type="match status" value="1"/>
</dbReference>
<comment type="subcellular location">
    <subcellularLocation>
        <location evidence="1">Cell outer membrane</location>
    </subcellularLocation>
</comment>
<name>A0ABP8KAD5_9BACT</name>
<evidence type="ECO:0000313" key="7">
    <source>
        <dbReference type="Proteomes" id="UP001500936"/>
    </source>
</evidence>